<dbReference type="RefSeq" id="WP_154619822.1">
    <property type="nucleotide sequence ID" value="NZ_JBQKCJ010000003.1"/>
</dbReference>
<dbReference type="Pfam" id="PF21982">
    <property type="entry name" value="RecX_HTH1"/>
    <property type="match status" value="1"/>
</dbReference>
<sequence>MKYEREEGNDTASPKKRSKKTALMAAVDILARQEQSEKKLREKLARKGYEDGEIQRAVDRLVEMHYLNDAEACARQFAFLYEESRSSVRQICVKLMQRGFDSGLVRDCIPPDSFERETQAALRVLSLRFKPSADQQKMKANLYSKGFDSSVIRAAVDAFAASPEH</sequence>
<reference evidence="7 8" key="1">
    <citation type="submission" date="2019-08" db="EMBL/GenBank/DDBJ databases">
        <title>In-depth cultivation of the pig gut microbiome towards novel bacterial diversity and tailored functional studies.</title>
        <authorList>
            <person name="Wylensek D."/>
            <person name="Hitch T.C.A."/>
            <person name="Clavel T."/>
        </authorList>
    </citation>
    <scope>NUCLEOTIDE SEQUENCE [LARGE SCALE GENOMIC DNA]</scope>
    <source>
        <strain evidence="8">WCA-380-WT-3B3</strain>
    </source>
</reference>
<evidence type="ECO:0000256" key="1">
    <source>
        <dbReference type="ARBA" id="ARBA00004496"/>
    </source>
</evidence>
<evidence type="ECO:0000259" key="6">
    <source>
        <dbReference type="Pfam" id="PF21982"/>
    </source>
</evidence>
<evidence type="ECO:0000256" key="5">
    <source>
        <dbReference type="SAM" id="MobiDB-lite"/>
    </source>
</evidence>
<dbReference type="Proteomes" id="UP000430222">
    <property type="component" value="Unassembled WGS sequence"/>
</dbReference>
<organism evidence="7 8">
    <name type="scientific">Selenomonas montiformis</name>
    <dbReference type="NCBI Taxonomy" id="2652285"/>
    <lineage>
        <taxon>Bacteria</taxon>
        <taxon>Bacillati</taxon>
        <taxon>Bacillota</taxon>
        <taxon>Negativicutes</taxon>
        <taxon>Selenomonadales</taxon>
        <taxon>Selenomonadaceae</taxon>
        <taxon>Selenomonas</taxon>
    </lineage>
</organism>
<feature type="region of interest" description="Disordered" evidence="5">
    <location>
        <begin position="1"/>
        <end position="20"/>
    </location>
</feature>
<keyword evidence="4" id="KW-0963">Cytoplasm</keyword>
<evidence type="ECO:0000256" key="3">
    <source>
        <dbReference type="ARBA" id="ARBA00018111"/>
    </source>
</evidence>
<evidence type="ECO:0000256" key="4">
    <source>
        <dbReference type="ARBA" id="ARBA00022490"/>
    </source>
</evidence>
<protein>
    <recommendedName>
        <fullName evidence="3">Regulatory protein RecX</fullName>
    </recommendedName>
</protein>
<name>A0A6I2UVJ5_9FIRM</name>
<evidence type="ECO:0000313" key="8">
    <source>
        <dbReference type="Proteomes" id="UP000430222"/>
    </source>
</evidence>
<gene>
    <name evidence="7" type="ORF">FYJ78_02560</name>
</gene>
<keyword evidence="8" id="KW-1185">Reference proteome</keyword>
<comment type="caution">
    <text evidence="7">The sequence shown here is derived from an EMBL/GenBank/DDBJ whole genome shotgun (WGS) entry which is preliminary data.</text>
</comment>
<dbReference type="PANTHER" id="PTHR33602:SF1">
    <property type="entry name" value="REGULATORY PROTEIN RECX FAMILY PROTEIN"/>
    <property type="match status" value="1"/>
</dbReference>
<evidence type="ECO:0000256" key="2">
    <source>
        <dbReference type="ARBA" id="ARBA00009695"/>
    </source>
</evidence>
<proteinExistence type="inferred from homology"/>
<dbReference type="InterPro" id="IPR003783">
    <property type="entry name" value="Regulatory_RecX"/>
</dbReference>
<dbReference type="EMBL" id="VUNL01000002">
    <property type="protein sequence ID" value="MSV24084.1"/>
    <property type="molecule type" value="Genomic_DNA"/>
</dbReference>
<evidence type="ECO:0000313" key="7">
    <source>
        <dbReference type="EMBL" id="MSV24084.1"/>
    </source>
</evidence>
<dbReference type="Gene3D" id="1.10.10.10">
    <property type="entry name" value="Winged helix-like DNA-binding domain superfamily/Winged helix DNA-binding domain"/>
    <property type="match status" value="2"/>
</dbReference>
<dbReference type="InterPro" id="IPR036388">
    <property type="entry name" value="WH-like_DNA-bd_sf"/>
</dbReference>
<dbReference type="GO" id="GO:0005737">
    <property type="term" value="C:cytoplasm"/>
    <property type="evidence" value="ECO:0007669"/>
    <property type="project" value="UniProtKB-SubCell"/>
</dbReference>
<comment type="similarity">
    <text evidence="2">Belongs to the RecX family.</text>
</comment>
<dbReference type="InterPro" id="IPR053926">
    <property type="entry name" value="RecX_HTH_1st"/>
</dbReference>
<feature type="domain" description="RecX first three-helical" evidence="6">
    <location>
        <begin position="22"/>
        <end position="61"/>
    </location>
</feature>
<comment type="subcellular location">
    <subcellularLocation>
        <location evidence="1">Cytoplasm</location>
    </subcellularLocation>
</comment>
<dbReference type="GO" id="GO:0006282">
    <property type="term" value="P:regulation of DNA repair"/>
    <property type="evidence" value="ECO:0007669"/>
    <property type="project" value="InterPro"/>
</dbReference>
<dbReference type="AlphaFoldDB" id="A0A6I2UVJ5"/>
<dbReference type="PANTHER" id="PTHR33602">
    <property type="entry name" value="REGULATORY PROTEIN RECX FAMILY PROTEIN"/>
    <property type="match status" value="1"/>
</dbReference>
<accession>A0A6I2UVJ5</accession>